<evidence type="ECO:0000313" key="1">
    <source>
        <dbReference type="EMBL" id="AEB09270.1"/>
    </source>
</evidence>
<evidence type="ECO:0008006" key="3">
    <source>
        <dbReference type="Google" id="ProtNLM"/>
    </source>
</evidence>
<name>F2NJ98_DESAR</name>
<dbReference type="KEGG" id="dao:Desac_1414"/>
<keyword evidence="2" id="KW-1185">Reference proteome</keyword>
<sequence length="161" mass="17780">MGNIVKLNGLERFLKVAEKRDACHAVLILLDAEGSCAREVAGRLATRARNHSPHLPIAVVAAKCHYENWLLGSTETLAGKSGLKDSLEIISDPESVPDPKRWLTDHMEKGKAYKETFDQAPLSKAIDIDLVCQRARSFRRLEHALEQLICSIKSGTPLISP</sequence>
<dbReference type="EMBL" id="CP002629">
    <property type="protein sequence ID" value="AEB09270.1"/>
    <property type="molecule type" value="Genomic_DNA"/>
</dbReference>
<organism evidence="1 2">
    <name type="scientific">Desulfobacca acetoxidans (strain ATCC 700848 / DSM 11109 / ASRB2)</name>
    <dbReference type="NCBI Taxonomy" id="880072"/>
    <lineage>
        <taxon>Bacteria</taxon>
        <taxon>Pseudomonadati</taxon>
        <taxon>Thermodesulfobacteriota</taxon>
        <taxon>Desulfobaccia</taxon>
        <taxon>Desulfobaccales</taxon>
        <taxon>Desulfobaccaceae</taxon>
        <taxon>Desulfobacca</taxon>
    </lineage>
</organism>
<dbReference type="HOGENOM" id="CLU_1641022_0_0_7"/>
<reference evidence="1 2" key="1">
    <citation type="journal article" date="2011" name="Stand. Genomic Sci.">
        <title>Complete genome sequence of the acetate-degrading sulfate reducer Desulfobacca acetoxidans type strain (ASRB2).</title>
        <authorList>
            <person name="Goker M."/>
            <person name="Teshima H."/>
            <person name="Lapidus A."/>
            <person name="Nolan M."/>
            <person name="Lucas S."/>
            <person name="Hammon N."/>
            <person name="Deshpande S."/>
            <person name="Cheng J.F."/>
            <person name="Tapia R."/>
            <person name="Han C."/>
            <person name="Goodwin L."/>
            <person name="Pitluck S."/>
            <person name="Huntemann M."/>
            <person name="Liolios K."/>
            <person name="Ivanova N."/>
            <person name="Pagani I."/>
            <person name="Mavromatis K."/>
            <person name="Ovchinikova G."/>
            <person name="Pati A."/>
            <person name="Chen A."/>
            <person name="Palaniappan K."/>
            <person name="Land M."/>
            <person name="Hauser L."/>
            <person name="Brambilla E.M."/>
            <person name="Rohde M."/>
            <person name="Spring S."/>
            <person name="Detter J.C."/>
            <person name="Woyke T."/>
            <person name="Bristow J."/>
            <person name="Eisen J.A."/>
            <person name="Markowitz V."/>
            <person name="Hugenholtz P."/>
            <person name="Kyrpides N.C."/>
            <person name="Klenk H.P."/>
        </authorList>
    </citation>
    <scope>NUCLEOTIDE SEQUENCE [LARGE SCALE GENOMIC DNA]</scope>
    <source>
        <strain evidence="2">ATCC 700848 / DSM 11109 / ASRB2</strain>
    </source>
</reference>
<reference evidence="2" key="2">
    <citation type="submission" date="2011-03" db="EMBL/GenBank/DDBJ databases">
        <title>The complete genome of Desulfobacca acetoxidans DSM 11109.</title>
        <authorList>
            <consortium name="US DOE Joint Genome Institute (JGI-PGF)"/>
            <person name="Lucas S."/>
            <person name="Copeland A."/>
            <person name="Lapidus A."/>
            <person name="Bruce D."/>
            <person name="Goodwin L."/>
            <person name="Pitluck S."/>
            <person name="Peters L."/>
            <person name="Kyrpides N."/>
            <person name="Mavromatis K."/>
            <person name="Ivanova N."/>
            <person name="Ovchinnikova G."/>
            <person name="Teshima H."/>
            <person name="Detter J.C."/>
            <person name="Han C."/>
            <person name="Land M."/>
            <person name="Hauser L."/>
            <person name="Markowitz V."/>
            <person name="Cheng J.-F."/>
            <person name="Hugenholtz P."/>
            <person name="Woyke T."/>
            <person name="Wu D."/>
            <person name="Spring S."/>
            <person name="Schueler E."/>
            <person name="Brambilla E."/>
            <person name="Klenk H.-P."/>
            <person name="Eisen J.A."/>
        </authorList>
    </citation>
    <scope>NUCLEOTIDE SEQUENCE [LARGE SCALE GENOMIC DNA]</scope>
    <source>
        <strain evidence="2">ATCC 700848 / DSM 11109 / ASRB2</strain>
    </source>
</reference>
<dbReference type="AlphaFoldDB" id="F2NJ98"/>
<dbReference type="RefSeq" id="WP_013706381.1">
    <property type="nucleotide sequence ID" value="NC_015388.1"/>
</dbReference>
<dbReference type="OrthoDB" id="1491662at2"/>
<dbReference type="Pfam" id="PF14103">
    <property type="entry name" value="DUF4276"/>
    <property type="match status" value="1"/>
</dbReference>
<evidence type="ECO:0000313" key="2">
    <source>
        <dbReference type="Proteomes" id="UP000000483"/>
    </source>
</evidence>
<dbReference type="Proteomes" id="UP000000483">
    <property type="component" value="Chromosome"/>
</dbReference>
<accession>F2NJ98</accession>
<gene>
    <name evidence="1" type="ordered locus">Desac_1414</name>
</gene>
<protein>
    <recommendedName>
        <fullName evidence="3">DUF4276 family protein</fullName>
    </recommendedName>
</protein>
<proteinExistence type="predicted"/>
<dbReference type="eggNOG" id="ENOG502ZBT6">
    <property type="taxonomic scope" value="Bacteria"/>
</dbReference>
<dbReference type="InterPro" id="IPR025455">
    <property type="entry name" value="DUF4276"/>
</dbReference>